<comment type="caution">
    <text evidence="2">The sequence shown here is derived from an EMBL/GenBank/DDBJ whole genome shotgun (WGS) entry which is preliminary data.</text>
</comment>
<sequence length="100" mass="10740">MIKITVLYGHPTDPAAFESYYVTTHMPLVGKIKGMAKAEVTKFLPNADGSQPEYYRMAELWFGSPEAMQSALGSREGKATIDDLANFATGGVKVLVGVVG</sequence>
<proteinExistence type="predicted"/>
<evidence type="ECO:0000313" key="2">
    <source>
        <dbReference type="EMBL" id="GAA0877462.1"/>
    </source>
</evidence>
<accession>A0ABP3Y915</accession>
<dbReference type="PANTHER" id="PTHR40260:SF2">
    <property type="entry name" value="BLR8190 PROTEIN"/>
    <property type="match status" value="1"/>
</dbReference>
<protein>
    <submittedName>
        <fullName evidence="2">EthD family reductase</fullName>
    </submittedName>
</protein>
<dbReference type="InterPro" id="IPR009799">
    <property type="entry name" value="EthD_dom"/>
</dbReference>
<dbReference type="Gene3D" id="3.30.70.100">
    <property type="match status" value="1"/>
</dbReference>
<keyword evidence="3" id="KW-1185">Reference proteome</keyword>
<evidence type="ECO:0000313" key="3">
    <source>
        <dbReference type="Proteomes" id="UP001500469"/>
    </source>
</evidence>
<dbReference type="EMBL" id="BAAAFI010000002">
    <property type="protein sequence ID" value="GAA0877462.1"/>
    <property type="molecule type" value="Genomic_DNA"/>
</dbReference>
<organism evidence="2 3">
    <name type="scientific">Algoriphagus jejuensis</name>
    <dbReference type="NCBI Taxonomy" id="419934"/>
    <lineage>
        <taxon>Bacteria</taxon>
        <taxon>Pseudomonadati</taxon>
        <taxon>Bacteroidota</taxon>
        <taxon>Cytophagia</taxon>
        <taxon>Cytophagales</taxon>
        <taxon>Cyclobacteriaceae</taxon>
        <taxon>Algoriphagus</taxon>
    </lineage>
</organism>
<dbReference type="RefSeq" id="WP_343848159.1">
    <property type="nucleotide sequence ID" value="NZ_BAAAFI010000002.1"/>
</dbReference>
<reference evidence="3" key="1">
    <citation type="journal article" date="2019" name="Int. J. Syst. Evol. Microbiol.">
        <title>The Global Catalogue of Microorganisms (GCM) 10K type strain sequencing project: providing services to taxonomists for standard genome sequencing and annotation.</title>
        <authorList>
            <consortium name="The Broad Institute Genomics Platform"/>
            <consortium name="The Broad Institute Genome Sequencing Center for Infectious Disease"/>
            <person name="Wu L."/>
            <person name="Ma J."/>
        </authorList>
    </citation>
    <scope>NUCLEOTIDE SEQUENCE [LARGE SCALE GENOMIC DNA]</scope>
    <source>
        <strain evidence="3">JCM 16112</strain>
    </source>
</reference>
<dbReference type="Pfam" id="PF07110">
    <property type="entry name" value="EthD"/>
    <property type="match status" value="1"/>
</dbReference>
<dbReference type="SUPFAM" id="SSF54909">
    <property type="entry name" value="Dimeric alpha+beta barrel"/>
    <property type="match status" value="1"/>
</dbReference>
<dbReference type="InterPro" id="IPR011008">
    <property type="entry name" value="Dimeric_a/b-barrel"/>
</dbReference>
<evidence type="ECO:0000259" key="1">
    <source>
        <dbReference type="Pfam" id="PF07110"/>
    </source>
</evidence>
<gene>
    <name evidence="2" type="ORF">GCM10009119_04300</name>
</gene>
<dbReference type="NCBIfam" id="TIGR02118">
    <property type="entry name" value="EthD family reductase"/>
    <property type="match status" value="1"/>
</dbReference>
<dbReference type="PANTHER" id="PTHR40260">
    <property type="entry name" value="BLR8190 PROTEIN"/>
    <property type="match status" value="1"/>
</dbReference>
<feature type="domain" description="EthD" evidence="1">
    <location>
        <begin position="11"/>
        <end position="89"/>
    </location>
</feature>
<dbReference type="Proteomes" id="UP001500469">
    <property type="component" value="Unassembled WGS sequence"/>
</dbReference>
<name>A0ABP3Y915_9BACT</name>